<feature type="compositionally biased region" description="Polar residues" evidence="1">
    <location>
        <begin position="36"/>
        <end position="45"/>
    </location>
</feature>
<organism evidence="3 4">
    <name type="scientific">Aromatoleum tolulyticum</name>
    <dbReference type="NCBI Taxonomy" id="34027"/>
    <lineage>
        <taxon>Bacteria</taxon>
        <taxon>Pseudomonadati</taxon>
        <taxon>Pseudomonadota</taxon>
        <taxon>Betaproteobacteria</taxon>
        <taxon>Rhodocyclales</taxon>
        <taxon>Rhodocyclaceae</taxon>
        <taxon>Aromatoleum</taxon>
    </lineage>
</organism>
<name>A0A1N7BQS8_9RHOO</name>
<accession>A0A1N7BQS8</accession>
<sequence>MRNNLTILQILLIAAATAGATIYKWVDEQGVTQYSDTPLKNSKSQPLEIEPERVPASPETEKQLPTESWREKADAFRERHQARQQQLEDELKKQRQDAEQAAIRRGERTPVGGESGATQPLQQAVLSTIVMLFSAKAPDCTNHKIIDTELIERSRRPRQYVERWTVDRCGQAVRYRVTFMPSPRGGTDFIVEAE</sequence>
<evidence type="ECO:0000313" key="3">
    <source>
        <dbReference type="EMBL" id="SIR53688.1"/>
    </source>
</evidence>
<keyword evidence="4" id="KW-1185">Reference proteome</keyword>
<evidence type="ECO:0000259" key="2">
    <source>
        <dbReference type="Pfam" id="PF13511"/>
    </source>
</evidence>
<dbReference type="STRING" id="34027.SAMN05421829_11913"/>
<protein>
    <recommendedName>
        <fullName evidence="2">DUF4124 domain-containing protein</fullName>
    </recommendedName>
</protein>
<reference evidence="4" key="1">
    <citation type="submission" date="2017-01" db="EMBL/GenBank/DDBJ databases">
        <authorList>
            <person name="Varghese N."/>
            <person name="Submissions S."/>
        </authorList>
    </citation>
    <scope>NUCLEOTIDE SEQUENCE [LARGE SCALE GENOMIC DNA]</scope>
    <source>
        <strain evidence="4">ATCC 51758</strain>
    </source>
</reference>
<evidence type="ECO:0000256" key="1">
    <source>
        <dbReference type="SAM" id="MobiDB-lite"/>
    </source>
</evidence>
<feature type="compositionally biased region" description="Basic and acidic residues" evidence="1">
    <location>
        <begin position="89"/>
        <end position="108"/>
    </location>
</feature>
<dbReference type="Pfam" id="PF13511">
    <property type="entry name" value="DUF4124"/>
    <property type="match status" value="1"/>
</dbReference>
<dbReference type="InterPro" id="IPR025392">
    <property type="entry name" value="DUF4124"/>
</dbReference>
<feature type="domain" description="DUF4124" evidence="2">
    <location>
        <begin position="11"/>
        <end position="61"/>
    </location>
</feature>
<evidence type="ECO:0000313" key="4">
    <source>
        <dbReference type="Proteomes" id="UP000186819"/>
    </source>
</evidence>
<gene>
    <name evidence="3" type="ORF">SAMN05421829_11913</name>
</gene>
<feature type="region of interest" description="Disordered" evidence="1">
    <location>
        <begin position="36"/>
        <end position="119"/>
    </location>
</feature>
<feature type="compositionally biased region" description="Basic and acidic residues" evidence="1">
    <location>
        <begin position="59"/>
        <end position="81"/>
    </location>
</feature>
<dbReference type="RefSeq" id="WP_076604057.1">
    <property type="nucleotide sequence ID" value="NZ_FTMD01000019.1"/>
</dbReference>
<dbReference type="Proteomes" id="UP000186819">
    <property type="component" value="Unassembled WGS sequence"/>
</dbReference>
<dbReference type="AlphaFoldDB" id="A0A1N7BQS8"/>
<dbReference type="EMBL" id="FTMD01000019">
    <property type="protein sequence ID" value="SIR53688.1"/>
    <property type="molecule type" value="Genomic_DNA"/>
</dbReference>
<proteinExistence type="predicted"/>